<dbReference type="SUPFAM" id="SSF52467">
    <property type="entry name" value="DHS-like NAD/FAD-binding domain"/>
    <property type="match status" value="1"/>
</dbReference>
<dbReference type="GO" id="GO:0030976">
    <property type="term" value="F:thiamine pyrophosphate binding"/>
    <property type="evidence" value="ECO:0007669"/>
    <property type="project" value="InterPro"/>
</dbReference>
<dbReference type="NCBIfam" id="TIGR02720">
    <property type="entry name" value="pyruv_oxi_spxB"/>
    <property type="match status" value="1"/>
</dbReference>
<feature type="domain" description="Thiamine pyrophosphate enzyme TPP-binding" evidence="6">
    <location>
        <begin position="382"/>
        <end position="528"/>
    </location>
</feature>
<organism evidence="8 9">
    <name type="scientific">Loigolactobacillus backii</name>
    <dbReference type="NCBI Taxonomy" id="375175"/>
    <lineage>
        <taxon>Bacteria</taxon>
        <taxon>Bacillati</taxon>
        <taxon>Bacillota</taxon>
        <taxon>Bacilli</taxon>
        <taxon>Lactobacillales</taxon>
        <taxon>Lactobacillaceae</taxon>
        <taxon>Loigolactobacillus</taxon>
    </lineage>
</organism>
<feature type="domain" description="Thiamine pyrophosphate enzyme N-terminal TPP-binding" evidence="7">
    <location>
        <begin position="6"/>
        <end position="119"/>
    </location>
</feature>
<dbReference type="InterPro" id="IPR029035">
    <property type="entry name" value="DHS-like_NAD/FAD-binding_dom"/>
</dbReference>
<dbReference type="PANTHER" id="PTHR42981">
    <property type="entry name" value="PYRUVATE DEHYDROGENASE [UBIQUINONE]"/>
    <property type="match status" value="1"/>
</dbReference>
<dbReference type="Gene3D" id="3.40.50.970">
    <property type="match status" value="2"/>
</dbReference>
<evidence type="ECO:0000313" key="9">
    <source>
        <dbReference type="Proteomes" id="UP000078582"/>
    </source>
</evidence>
<dbReference type="Pfam" id="PF00205">
    <property type="entry name" value="TPP_enzyme_M"/>
    <property type="match status" value="1"/>
</dbReference>
<dbReference type="OrthoDB" id="4494979at2"/>
<evidence type="ECO:0000259" key="7">
    <source>
        <dbReference type="Pfam" id="PF02776"/>
    </source>
</evidence>
<dbReference type="Pfam" id="PF02776">
    <property type="entry name" value="TPP_enzyme_N"/>
    <property type="match status" value="1"/>
</dbReference>
<dbReference type="PANTHER" id="PTHR42981:SF2">
    <property type="entry name" value="PYRUVATE DEHYDROGENASE [UBIQUINONE]"/>
    <property type="match status" value="1"/>
</dbReference>
<dbReference type="InterPro" id="IPR047212">
    <property type="entry name" value="TPP_POXB-like"/>
</dbReference>
<dbReference type="GO" id="GO:0000287">
    <property type="term" value="F:magnesium ion binding"/>
    <property type="evidence" value="ECO:0007669"/>
    <property type="project" value="InterPro"/>
</dbReference>
<evidence type="ECO:0000256" key="4">
    <source>
        <dbReference type="RuleBase" id="RU362132"/>
    </source>
</evidence>
<evidence type="ECO:0000313" key="8">
    <source>
        <dbReference type="EMBL" id="ANK62443.1"/>
    </source>
</evidence>
<dbReference type="InterPro" id="IPR014092">
    <property type="entry name" value="Pyruvate_oxidase"/>
</dbReference>
<dbReference type="InterPro" id="IPR011766">
    <property type="entry name" value="TPP_enzyme_TPP-bd"/>
</dbReference>
<dbReference type="Proteomes" id="UP000078582">
    <property type="component" value="Chromosome"/>
</dbReference>
<dbReference type="CDD" id="cd02014">
    <property type="entry name" value="TPP_POX"/>
    <property type="match status" value="1"/>
</dbReference>
<dbReference type="EC" id="1.2.3.3" evidence="3"/>
<dbReference type="InterPro" id="IPR012000">
    <property type="entry name" value="Thiamin_PyroP_enz_cen_dom"/>
</dbReference>
<evidence type="ECO:0000256" key="1">
    <source>
        <dbReference type="ARBA" id="ARBA00007812"/>
    </source>
</evidence>
<evidence type="ECO:0000259" key="5">
    <source>
        <dbReference type="Pfam" id="PF00205"/>
    </source>
</evidence>
<dbReference type="Gene3D" id="3.40.50.1220">
    <property type="entry name" value="TPP-binding domain"/>
    <property type="match status" value="1"/>
</dbReference>
<dbReference type="InterPro" id="IPR047211">
    <property type="entry name" value="POXB-like"/>
</dbReference>
<dbReference type="KEGG" id="lbt:AYR52_01545"/>
<gene>
    <name evidence="8" type="ORF">AYR53_06465</name>
</gene>
<keyword evidence="8" id="KW-0670">Pyruvate</keyword>
<dbReference type="InterPro" id="IPR029061">
    <property type="entry name" value="THDP-binding"/>
</dbReference>
<accession>A0A192H2D8</accession>
<dbReference type="Gene3D" id="1.10.10.940">
    <property type="match status" value="1"/>
</dbReference>
<dbReference type="InterPro" id="IPR012001">
    <property type="entry name" value="Thiamin_PyroP_enz_TPP-bd_dom"/>
</dbReference>
<name>A0A192H2D8_9LACO</name>
<dbReference type="STRING" id="375175.AYR53_06465"/>
<proteinExistence type="inferred from homology"/>
<evidence type="ECO:0000256" key="2">
    <source>
        <dbReference type="ARBA" id="ARBA00023052"/>
    </source>
</evidence>
<dbReference type="InterPro" id="IPR047210">
    <property type="entry name" value="TPP_PYR_POXB-like"/>
</dbReference>
<reference evidence="8 9" key="1">
    <citation type="submission" date="2016-03" db="EMBL/GenBank/DDBJ databases">
        <title>Pediococcus and Lactobacillus from brewery environment - whole genome sequencing and assembly.</title>
        <authorList>
            <person name="Behr J."/>
            <person name="Geissler A.J."/>
            <person name="Vogel R.F."/>
        </authorList>
    </citation>
    <scope>NUCLEOTIDE SEQUENCE [LARGE SCALE GENOMIC DNA]</scope>
    <source>
        <strain evidence="8 9">TMW 1.1989</strain>
    </source>
</reference>
<dbReference type="Pfam" id="PF02775">
    <property type="entry name" value="TPP_enzyme_C"/>
    <property type="match status" value="1"/>
</dbReference>
<sequence>MMPKIKAANAMLNVLKDWKVDHLYGLPGGSFDSTMNALHETSELNYIQVRHEETGALAAAADAKLTGKIGVAFGSAGPGATHLFNGLYDAKMDHVPVLALVGQVATSTMNTDGFQELNENPMFNDVAVYNRTVTTAQQLPHVVDQAIKHAYQESSVAVVTIPTDLGWIEIEDSFTATAKNYRQGYPQAEVADINAAVKLLTAAKRPTLYIGQGTRGATDEVVALADYYSMPIVSSVLAKGIIPDDHPAYMGTAGRVASKPGNEIVATADLILFIGSDFPFAASTFNLQAKFIQIDIDSSKLGKRHHTDVAILGDAKTTMRQLFEQGQPKEKNSFYQAALANNKNWRNWLASFATAKQIPLRVEPIFAEINRIAQEDAIFAVDVGNVTIDGIRLLSLTPNQKFTTSGWFATMGYGLPAAIAAQLNYKKRQVFNIAGDGGFSMGMQDLITAVKYKLPIINVVLSNDSLGFIEAEQDDTPQPHSGIDLASADYATFAKAMGAEGYSVHNLTDLRAAFDQAASATGPIVIDVKIANERPIPVEHLVIDPEAGHSQTDIDQFNQTYASKALVPFQKYLTQYQA</sequence>
<feature type="domain" description="Thiamine pyrophosphate enzyme central" evidence="5">
    <location>
        <begin position="193"/>
        <end position="322"/>
    </location>
</feature>
<dbReference type="CDD" id="cd07039">
    <property type="entry name" value="TPP_PYR_POX"/>
    <property type="match status" value="1"/>
</dbReference>
<keyword evidence="2 4" id="KW-0786">Thiamine pyrophosphate</keyword>
<dbReference type="EMBL" id="CP014873">
    <property type="protein sequence ID" value="ANK62443.1"/>
    <property type="molecule type" value="Genomic_DNA"/>
</dbReference>
<dbReference type="SUPFAM" id="SSF52518">
    <property type="entry name" value="Thiamin diphosphate-binding fold (THDP-binding)"/>
    <property type="match status" value="2"/>
</dbReference>
<dbReference type="AlphaFoldDB" id="A0A192H2D8"/>
<comment type="similarity">
    <text evidence="1 4">Belongs to the TPP enzyme family.</text>
</comment>
<evidence type="ECO:0000259" key="6">
    <source>
        <dbReference type="Pfam" id="PF02775"/>
    </source>
</evidence>
<evidence type="ECO:0000256" key="3">
    <source>
        <dbReference type="NCBIfam" id="TIGR02720"/>
    </source>
</evidence>
<dbReference type="GO" id="GO:0047112">
    <property type="term" value="F:pyruvate oxidase activity"/>
    <property type="evidence" value="ECO:0007669"/>
    <property type="project" value="UniProtKB-UniRule"/>
</dbReference>
<keyword evidence="9" id="KW-1185">Reference proteome</keyword>
<protein>
    <recommendedName>
        <fullName evidence="3">Pyruvate oxidase</fullName>
        <ecNumber evidence="3">1.2.3.3</ecNumber>
    </recommendedName>
</protein>